<dbReference type="RefSeq" id="WP_013266144.1">
    <property type="nucleotide sequence ID" value="NC_014374.1"/>
</dbReference>
<dbReference type="InterPro" id="IPR022804">
    <property type="entry name" value="Ribosomal_uL5_arc"/>
</dbReference>
<dbReference type="PANTHER" id="PTHR11994">
    <property type="entry name" value="60S RIBOSOMAL PROTEIN L11-RELATED"/>
    <property type="match status" value="1"/>
</dbReference>
<keyword evidence="12" id="KW-1185">Reference proteome</keyword>
<dbReference type="HAMAP" id="MF_01333_A">
    <property type="entry name" value="Ribosomal_uL5_A"/>
    <property type="match status" value="1"/>
</dbReference>
<reference evidence="11 12" key="1">
    <citation type="journal article" date="2010" name="Appl. Environ. Microbiol.">
        <title>The genome sequence of the crenarchaeon Acidilobus saccharovorans supports a new order, Acidilobales, and suggests an important ecological role in terrestrial acidic hot springs.</title>
        <authorList>
            <person name="Mardanov A.V."/>
            <person name="Svetlitchnyi V.A."/>
            <person name="Beletsky A.V."/>
            <person name="Prokofeva M.I."/>
            <person name="Bonch-Osmolovskaya E.A."/>
            <person name="Ravin N.V."/>
            <person name="Skryabin K.G."/>
        </authorList>
    </citation>
    <scope>NUCLEOTIDE SEQUENCE [LARGE SCALE GENOMIC DNA]</scope>
    <source>
        <strain evidence="12">DSM 16705 / JCM 18335 / VKM B-2471 / 345-15</strain>
    </source>
</reference>
<dbReference type="FunFam" id="3.30.1440.10:FF:000002">
    <property type="entry name" value="60S ribosomal protein L11"/>
    <property type="match status" value="1"/>
</dbReference>
<keyword evidence="5 7" id="KW-0689">Ribosomal protein</keyword>
<dbReference type="FunCoup" id="D9PZZ4">
    <property type="interactions" value="155"/>
</dbReference>
<dbReference type="InterPro" id="IPR031309">
    <property type="entry name" value="Ribosomal_uL5_C"/>
</dbReference>
<feature type="domain" description="Large ribosomal subunit protein uL5 N-terminal" evidence="9">
    <location>
        <begin position="22"/>
        <end position="74"/>
    </location>
</feature>
<evidence type="ECO:0000256" key="3">
    <source>
        <dbReference type="ARBA" id="ARBA00022730"/>
    </source>
</evidence>
<dbReference type="Pfam" id="PF00281">
    <property type="entry name" value="Ribosomal_L5"/>
    <property type="match status" value="1"/>
</dbReference>
<evidence type="ECO:0000256" key="7">
    <source>
        <dbReference type="HAMAP-Rule" id="MF_01333"/>
    </source>
</evidence>
<evidence type="ECO:0000256" key="4">
    <source>
        <dbReference type="ARBA" id="ARBA00022884"/>
    </source>
</evidence>
<dbReference type="GO" id="GO:1990904">
    <property type="term" value="C:ribonucleoprotein complex"/>
    <property type="evidence" value="ECO:0007669"/>
    <property type="project" value="UniProtKB-KW"/>
</dbReference>
<dbReference type="eggNOG" id="arCOG04092">
    <property type="taxonomic scope" value="Archaea"/>
</dbReference>
<evidence type="ECO:0000256" key="6">
    <source>
        <dbReference type="ARBA" id="ARBA00023274"/>
    </source>
</evidence>
<dbReference type="GeneID" id="9498445"/>
<dbReference type="InterPro" id="IPR057266">
    <property type="entry name" value="Ribosomal_uL5_euk/arc-type"/>
</dbReference>
<sequence length="188" mass="20985">MSQQTALTDDVVNKVLSEWQKNPMRKPRIAKVTVNIALGSSGEKLVKVQGLLEQLTGQKPTLRKAKKTIRAFGIHRGENIAVAVTLRGQKAMDFLKRALEATGHRIKASSVDKFGNVCFGIPEYILLPGAKYDPEIGIVGMDVCLTIERPGFRVERRRRARSSIPLKHRVRPEETMVLLNKELGVTFV</sequence>
<evidence type="ECO:0000256" key="5">
    <source>
        <dbReference type="ARBA" id="ARBA00022980"/>
    </source>
</evidence>
<dbReference type="Proteomes" id="UP000000346">
    <property type="component" value="Chromosome"/>
</dbReference>
<comment type="subunit">
    <text evidence="7">Part of the 50S ribosomal subunit; contacts the 5S rRNA and probably tRNA. Forms a bridge to the 30S subunit in the 70S ribosome.</text>
</comment>
<organism evidence="11 12">
    <name type="scientific">Acidilobus saccharovorans (strain DSM 16705 / JCM 18335 / VKM B-2471 / 345-15)</name>
    <dbReference type="NCBI Taxonomy" id="666510"/>
    <lineage>
        <taxon>Archaea</taxon>
        <taxon>Thermoproteota</taxon>
        <taxon>Thermoprotei</taxon>
        <taxon>Acidilobales</taxon>
        <taxon>Acidilobaceae</taxon>
        <taxon>Acidilobus</taxon>
    </lineage>
</organism>
<dbReference type="GO" id="GO:0005840">
    <property type="term" value="C:ribosome"/>
    <property type="evidence" value="ECO:0007669"/>
    <property type="project" value="UniProtKB-KW"/>
</dbReference>
<dbReference type="GO" id="GO:0006412">
    <property type="term" value="P:translation"/>
    <property type="evidence" value="ECO:0007669"/>
    <property type="project" value="UniProtKB-UniRule"/>
</dbReference>
<comment type="similarity">
    <text evidence="1 7 8">Belongs to the universal ribosomal protein uL5 family.</text>
</comment>
<proteinExistence type="inferred from homology"/>
<protein>
    <recommendedName>
        <fullName evidence="7">Large ribosomal subunit protein uL5</fullName>
    </recommendedName>
</protein>
<keyword evidence="2 7" id="KW-0820">tRNA-binding</keyword>
<comment type="function">
    <text evidence="7">This is 1 of the proteins that bind and probably mediate the attachment of the 5S RNA into the large ribosomal subunit, where it forms part of the central protuberance. In the 70S ribosome it contacts protein S13 of the 30S subunit (bridge B1b), connecting the 2 subunits; this bridge is implicated in subunit movement. May contact the P site tRNA; the 5S rRNA and some of its associated proteins might help stabilize positioning of ribosome-bound tRNAs.</text>
</comment>
<dbReference type="HOGENOM" id="CLU_061015_3_0_2"/>
<feature type="domain" description="Large ribosomal subunit protein uL5 C-terminal" evidence="10">
    <location>
        <begin position="80"/>
        <end position="158"/>
    </location>
</feature>
<evidence type="ECO:0000259" key="10">
    <source>
        <dbReference type="Pfam" id="PF00673"/>
    </source>
</evidence>
<dbReference type="InterPro" id="IPR031310">
    <property type="entry name" value="Ribosomal_uL5_N"/>
</dbReference>
<dbReference type="OrthoDB" id="372044at2157"/>
<keyword evidence="4 7" id="KW-0694">RNA-binding</keyword>
<dbReference type="GO" id="GO:0000049">
    <property type="term" value="F:tRNA binding"/>
    <property type="evidence" value="ECO:0007669"/>
    <property type="project" value="UniProtKB-UniRule"/>
</dbReference>
<dbReference type="SUPFAM" id="SSF55282">
    <property type="entry name" value="RL5-like"/>
    <property type="match status" value="1"/>
</dbReference>
<evidence type="ECO:0000313" key="12">
    <source>
        <dbReference type="Proteomes" id="UP000000346"/>
    </source>
</evidence>
<evidence type="ECO:0000313" key="11">
    <source>
        <dbReference type="EMBL" id="ADL18632.1"/>
    </source>
</evidence>
<dbReference type="Pfam" id="PF00673">
    <property type="entry name" value="Ribosomal_L5_C"/>
    <property type="match status" value="1"/>
</dbReference>
<keyword evidence="3 7" id="KW-0699">rRNA-binding</keyword>
<dbReference type="InParanoid" id="D9PZZ4"/>
<evidence type="ECO:0000259" key="9">
    <source>
        <dbReference type="Pfam" id="PF00281"/>
    </source>
</evidence>
<dbReference type="STRING" id="666510.ASAC_0225"/>
<keyword evidence="6 7" id="KW-0687">Ribonucleoprotein</keyword>
<dbReference type="NCBIfam" id="NF003258">
    <property type="entry name" value="PRK04219.1"/>
    <property type="match status" value="1"/>
</dbReference>
<evidence type="ECO:0000256" key="8">
    <source>
        <dbReference type="RuleBase" id="RU003930"/>
    </source>
</evidence>
<gene>
    <name evidence="7" type="primary">rpl5</name>
    <name evidence="11" type="ordered locus">ASAC_0225</name>
</gene>
<dbReference type="InterPro" id="IPR022803">
    <property type="entry name" value="Ribosomal_uL5_dom_sf"/>
</dbReference>
<dbReference type="EMBL" id="CP001742">
    <property type="protein sequence ID" value="ADL18632.1"/>
    <property type="molecule type" value="Genomic_DNA"/>
</dbReference>
<dbReference type="KEGG" id="asc:ASAC_0225"/>
<dbReference type="InterPro" id="IPR002132">
    <property type="entry name" value="Ribosomal_uL5"/>
</dbReference>
<dbReference type="GO" id="GO:0003735">
    <property type="term" value="F:structural constituent of ribosome"/>
    <property type="evidence" value="ECO:0007669"/>
    <property type="project" value="InterPro"/>
</dbReference>
<dbReference type="PIRSF" id="PIRSF002161">
    <property type="entry name" value="Ribosomal_L5"/>
    <property type="match status" value="1"/>
</dbReference>
<dbReference type="AlphaFoldDB" id="D9PZZ4"/>
<dbReference type="GO" id="GO:0019843">
    <property type="term" value="F:rRNA binding"/>
    <property type="evidence" value="ECO:0007669"/>
    <property type="project" value="UniProtKB-UniRule"/>
</dbReference>
<evidence type="ECO:0000256" key="1">
    <source>
        <dbReference type="ARBA" id="ARBA00008553"/>
    </source>
</evidence>
<name>D9PZZ4_ACIS3</name>
<dbReference type="Gene3D" id="3.30.1440.10">
    <property type="match status" value="1"/>
</dbReference>
<accession>D9PZZ4</accession>
<evidence type="ECO:0000256" key="2">
    <source>
        <dbReference type="ARBA" id="ARBA00022555"/>
    </source>
</evidence>